<dbReference type="InterPro" id="IPR025566">
    <property type="entry name" value="DUF4331"/>
</dbReference>
<accession>A0A327YX59</accession>
<sequence length="467" mass="49746">MNLVEGPAGRRLLAVAAAGLAAAGVASLAPMQGTASSHREAPLISDTPKLDNTDLYAFVSPDAPKAVTVIANWQPFEEPNGGPNFYPFATETAHDINIDNNGDAVADIVYRWTFRTSRQNLKTFLYNTGPVTSSVDPDLNVRQRYTLQRITSHSTTTLLKDAVVAPSFTGKASMPNYAHLADEAVTPFAKGTAKSFAGQADDPFFADLRVFDLLYGGDLSEVGQDSLKGYNVNTIALQVPKQDLALNNNSAANPVVGIWSTTSRAGASMRSGGASSLQQVSRLGNPLVNEAVIPLSAKNQFNAAKPADDAKFLPHVLRPELPTLMQAIYKIPAPTTPRDDLVEVFLTGVCKACGPVKADLNSQRLNRDVKAAKFKPSEQLRLNMKVAPAAEPKRLGVVGGDLAGFPNGRRLTDDVLDITVQAAEGILLPDPPDAVATLGDGVDANDHAFRSTFPYVALPNMESVNQS</sequence>
<proteinExistence type="predicted"/>
<dbReference type="EMBL" id="QLMJ01000030">
    <property type="protein sequence ID" value="RAK25809.1"/>
    <property type="molecule type" value="Genomic_DNA"/>
</dbReference>
<reference evidence="2 3" key="1">
    <citation type="submission" date="2018-06" db="EMBL/GenBank/DDBJ databases">
        <title>Genomic Encyclopedia of Type Strains, Phase III (KMG-III): the genomes of soil and plant-associated and newly described type strains.</title>
        <authorList>
            <person name="Whitman W."/>
        </authorList>
    </citation>
    <scope>NUCLEOTIDE SEQUENCE [LARGE SCALE GENOMIC DNA]</scope>
    <source>
        <strain evidence="2 3">CGMCC 4.7090</strain>
    </source>
</reference>
<evidence type="ECO:0000313" key="3">
    <source>
        <dbReference type="Proteomes" id="UP000249341"/>
    </source>
</evidence>
<gene>
    <name evidence="2" type="ORF">B0I29_13018</name>
</gene>
<keyword evidence="1" id="KW-0732">Signal</keyword>
<dbReference type="OrthoDB" id="9791748at2"/>
<name>A0A327YX59_9ACTN</name>
<evidence type="ECO:0000256" key="1">
    <source>
        <dbReference type="SAM" id="SignalP"/>
    </source>
</evidence>
<protein>
    <submittedName>
        <fullName evidence="2">Uncharacterized protein DUF4331</fullName>
    </submittedName>
</protein>
<dbReference type="Proteomes" id="UP000249341">
    <property type="component" value="Unassembled WGS sequence"/>
</dbReference>
<feature type="chain" id="PRO_5039224171" evidence="1">
    <location>
        <begin position="29"/>
        <end position="467"/>
    </location>
</feature>
<keyword evidence="3" id="KW-1185">Reference proteome</keyword>
<comment type="caution">
    <text evidence="2">The sequence shown here is derived from an EMBL/GenBank/DDBJ whole genome shotgun (WGS) entry which is preliminary data.</text>
</comment>
<feature type="signal peptide" evidence="1">
    <location>
        <begin position="1"/>
        <end position="28"/>
    </location>
</feature>
<dbReference type="AlphaFoldDB" id="A0A327YX59"/>
<organism evidence="2 3">
    <name type="scientific">Actinoplanes lutulentus</name>
    <dbReference type="NCBI Taxonomy" id="1287878"/>
    <lineage>
        <taxon>Bacteria</taxon>
        <taxon>Bacillati</taxon>
        <taxon>Actinomycetota</taxon>
        <taxon>Actinomycetes</taxon>
        <taxon>Micromonosporales</taxon>
        <taxon>Micromonosporaceae</taxon>
        <taxon>Actinoplanes</taxon>
    </lineage>
</organism>
<dbReference type="Pfam" id="PF14224">
    <property type="entry name" value="DUF4331"/>
    <property type="match status" value="1"/>
</dbReference>
<dbReference type="RefSeq" id="WP_111654938.1">
    <property type="nucleotide sequence ID" value="NZ_JACHWI010000001.1"/>
</dbReference>
<evidence type="ECO:0000313" key="2">
    <source>
        <dbReference type="EMBL" id="RAK25809.1"/>
    </source>
</evidence>